<dbReference type="EMBL" id="JO844613">
    <property type="protein sequence ID" value="AEO36230.1"/>
    <property type="molecule type" value="mRNA"/>
</dbReference>
<evidence type="ECO:0000256" key="2">
    <source>
        <dbReference type="SAM" id="SignalP"/>
    </source>
</evidence>
<reference evidence="3" key="1">
    <citation type="journal article" date="2011" name="PLoS ONE">
        <title>A deep insight into the sialotranscriptome of the gulf coast tick, Amblyomma maculatum.</title>
        <authorList>
            <person name="Karim S."/>
            <person name="Singh P."/>
            <person name="Ribeiro J.M."/>
        </authorList>
    </citation>
    <scope>NUCLEOTIDE SEQUENCE</scope>
    <source>
        <tissue evidence="3">Salivary gland</tissue>
    </source>
</reference>
<feature type="transmembrane region" description="Helical" evidence="1">
    <location>
        <begin position="250"/>
        <end position="275"/>
    </location>
</feature>
<dbReference type="PANTHER" id="PTHR15644">
    <property type="entry name" value="OSTEOPETROSIS ASSOCIATED TRANSMEMBRANE PROTEIN 1"/>
    <property type="match status" value="1"/>
</dbReference>
<keyword evidence="2" id="KW-0732">Signal</keyword>
<evidence type="ECO:0000256" key="1">
    <source>
        <dbReference type="SAM" id="Phobius"/>
    </source>
</evidence>
<dbReference type="PANTHER" id="PTHR15644:SF2">
    <property type="entry name" value="OSTEOPETROSIS-ASSOCIATED TRANSMEMBRANE PROTEIN 1"/>
    <property type="match status" value="1"/>
</dbReference>
<sequence length="307" mass="34150">MQLPSLARTPCFYVCAVAWVISQGALASEAPFTTSLLSEQIFGPSLNMDDMPDDRPWENCTNLLQTIAEVTSRFEQCALMKAQPFTMCVNCATLYGNAIGIFYQLETNTTDPAMRLCQDQFFSSSKVSVVDKTFKHIQDLWKSASCDGCFQHPIKGNGTHVVRNETIMFNEKLLLMNKCINQSEAKSKNLTDLCIICEQPYRDLNTFYSGLVQHSKDGNICFDMVDAMNATRFLWSSHLCSIHHYQNTPAFVVAGVVGLLVTLFYAGAGTIITPLNTELVQPKRLLRRRSRYGSASSGSCSPRLASS</sequence>
<keyword evidence="1" id="KW-1133">Transmembrane helix</keyword>
<dbReference type="InterPro" id="IPR019172">
    <property type="entry name" value="Osteopetrosis-assoc_TM_1"/>
</dbReference>
<feature type="chain" id="PRO_5003447351" description="Osteopetrosis-associated transmembrane protein 1" evidence="2">
    <location>
        <begin position="28"/>
        <end position="307"/>
    </location>
</feature>
<keyword evidence="1" id="KW-0812">Transmembrane</keyword>
<proteinExistence type="evidence at transcript level"/>
<protein>
    <recommendedName>
        <fullName evidence="4">Osteopetrosis-associated transmembrane protein 1</fullName>
    </recommendedName>
</protein>
<evidence type="ECO:0008006" key="4">
    <source>
        <dbReference type="Google" id="ProtNLM"/>
    </source>
</evidence>
<dbReference type="Pfam" id="PF09777">
    <property type="entry name" value="OSTMP1"/>
    <property type="match status" value="1"/>
</dbReference>
<evidence type="ECO:0000313" key="3">
    <source>
        <dbReference type="EMBL" id="AEO36230.1"/>
    </source>
</evidence>
<name>G3MRW2_AMBMU</name>
<dbReference type="AlphaFoldDB" id="G3MRW2"/>
<dbReference type="GO" id="GO:0005829">
    <property type="term" value="C:cytosol"/>
    <property type="evidence" value="ECO:0007669"/>
    <property type="project" value="TreeGrafter"/>
</dbReference>
<accession>G3MRW2</accession>
<keyword evidence="1" id="KW-0472">Membrane</keyword>
<feature type="signal peptide" evidence="2">
    <location>
        <begin position="1"/>
        <end position="27"/>
    </location>
</feature>
<organism evidence="3">
    <name type="scientific">Amblyomma maculatum</name>
    <name type="common">Gulf Coast tick</name>
    <dbReference type="NCBI Taxonomy" id="34609"/>
    <lineage>
        <taxon>Eukaryota</taxon>
        <taxon>Metazoa</taxon>
        <taxon>Ecdysozoa</taxon>
        <taxon>Arthropoda</taxon>
        <taxon>Chelicerata</taxon>
        <taxon>Arachnida</taxon>
        <taxon>Acari</taxon>
        <taxon>Parasitiformes</taxon>
        <taxon>Ixodida</taxon>
        <taxon>Ixodoidea</taxon>
        <taxon>Ixodidae</taxon>
        <taxon>Amblyomminae</taxon>
        <taxon>Amblyomma</taxon>
    </lineage>
</organism>